<reference evidence="1 2" key="1">
    <citation type="submission" date="2019-02" db="EMBL/GenBank/DDBJ databases">
        <title>Pedobacter sp. RP-1-13 sp. nov., isolated from Arctic soil.</title>
        <authorList>
            <person name="Dahal R.H."/>
        </authorList>
    </citation>
    <scope>NUCLEOTIDE SEQUENCE [LARGE SCALE GENOMIC DNA]</scope>
    <source>
        <strain evidence="1 2">RP-1-13</strain>
    </source>
</reference>
<comment type="caution">
    <text evidence="1">The sequence shown here is derived from an EMBL/GenBank/DDBJ whole genome shotgun (WGS) entry which is preliminary data.</text>
</comment>
<evidence type="ECO:0000313" key="2">
    <source>
        <dbReference type="Proteomes" id="UP000292884"/>
    </source>
</evidence>
<name>A0A4R0MTD7_9SPHI</name>
<dbReference type="EMBL" id="SJSK01000004">
    <property type="protein sequence ID" value="TCC89194.1"/>
    <property type="molecule type" value="Genomic_DNA"/>
</dbReference>
<dbReference type="RefSeq" id="WP_131554181.1">
    <property type="nucleotide sequence ID" value="NZ_SJSK01000004.1"/>
</dbReference>
<evidence type="ECO:0000313" key="1">
    <source>
        <dbReference type="EMBL" id="TCC89194.1"/>
    </source>
</evidence>
<dbReference type="OrthoDB" id="1250730at2"/>
<organism evidence="1 2">
    <name type="scientific">Pedobacter frigiditerrae</name>
    <dbReference type="NCBI Taxonomy" id="2530452"/>
    <lineage>
        <taxon>Bacteria</taxon>
        <taxon>Pseudomonadati</taxon>
        <taxon>Bacteroidota</taxon>
        <taxon>Sphingobacteriia</taxon>
        <taxon>Sphingobacteriales</taxon>
        <taxon>Sphingobacteriaceae</taxon>
        <taxon>Pedobacter</taxon>
    </lineage>
</organism>
<keyword evidence="2" id="KW-1185">Reference proteome</keyword>
<proteinExistence type="predicted"/>
<dbReference type="AlphaFoldDB" id="A0A4R0MTD7"/>
<protein>
    <submittedName>
        <fullName evidence="1">Uncharacterized protein</fullName>
    </submittedName>
</protein>
<accession>A0A4R0MTD7</accession>
<sequence>MLAIIEVSKFKNLQSHKTLVATLKDKTTLKLFNFIKRQPKTDFSPEQTIRRLVDYMPDFYKTHSQFINCVEFLDNREWELALDSLIELANETEHYFSEDFWLGLADAADKMDLTDEAKYCRKQINRNERDIKLKTPFGWTTIKFDDTHFQHHISEKLKEEWAIERREKGKVQELIAKEGVHLKSHGRSGFLYITDNGRIAEVEFELGMNGLIMYFNSLTNWSLPTKQTLTANEKQKIKIDINNWATKTKNAIEFDD</sequence>
<dbReference type="Proteomes" id="UP000292884">
    <property type="component" value="Unassembled WGS sequence"/>
</dbReference>
<gene>
    <name evidence="1" type="ORF">EZ428_15950</name>
</gene>